<evidence type="ECO:0000313" key="1">
    <source>
        <dbReference type="EMBL" id="JAD67786.1"/>
    </source>
</evidence>
<dbReference type="EMBL" id="GBRH01230109">
    <property type="protein sequence ID" value="JAD67786.1"/>
    <property type="molecule type" value="Transcribed_RNA"/>
</dbReference>
<reference evidence="1" key="2">
    <citation type="journal article" date="2015" name="Data Brief">
        <title>Shoot transcriptome of the giant reed, Arundo donax.</title>
        <authorList>
            <person name="Barrero R.A."/>
            <person name="Guerrero F.D."/>
            <person name="Moolhuijzen P."/>
            <person name="Goolsby J.A."/>
            <person name="Tidwell J."/>
            <person name="Bellgard S.E."/>
            <person name="Bellgard M.I."/>
        </authorList>
    </citation>
    <scope>NUCLEOTIDE SEQUENCE</scope>
    <source>
        <tissue evidence="1">Shoot tissue taken approximately 20 cm above the soil surface</tissue>
    </source>
</reference>
<organism evidence="1">
    <name type="scientific">Arundo donax</name>
    <name type="common">Giant reed</name>
    <name type="synonym">Donax arundinaceus</name>
    <dbReference type="NCBI Taxonomy" id="35708"/>
    <lineage>
        <taxon>Eukaryota</taxon>
        <taxon>Viridiplantae</taxon>
        <taxon>Streptophyta</taxon>
        <taxon>Embryophyta</taxon>
        <taxon>Tracheophyta</taxon>
        <taxon>Spermatophyta</taxon>
        <taxon>Magnoliopsida</taxon>
        <taxon>Liliopsida</taxon>
        <taxon>Poales</taxon>
        <taxon>Poaceae</taxon>
        <taxon>PACMAD clade</taxon>
        <taxon>Arundinoideae</taxon>
        <taxon>Arundineae</taxon>
        <taxon>Arundo</taxon>
    </lineage>
</organism>
<name>A0A0A9BWU5_ARUDO</name>
<protein>
    <submittedName>
        <fullName evidence="1">Uncharacterized protein</fullName>
    </submittedName>
</protein>
<reference evidence="1" key="1">
    <citation type="submission" date="2014-09" db="EMBL/GenBank/DDBJ databases">
        <authorList>
            <person name="Magalhaes I.L.F."/>
            <person name="Oliveira U."/>
            <person name="Santos F.R."/>
            <person name="Vidigal T.H.D.A."/>
            <person name="Brescovit A.D."/>
            <person name="Santos A.J."/>
        </authorList>
    </citation>
    <scope>NUCLEOTIDE SEQUENCE</scope>
    <source>
        <tissue evidence="1">Shoot tissue taken approximately 20 cm above the soil surface</tissue>
    </source>
</reference>
<proteinExistence type="predicted"/>
<accession>A0A0A9BWU5</accession>
<dbReference type="AlphaFoldDB" id="A0A0A9BWU5"/>
<sequence length="91" mass="10266">MPSALLFGERGQFSIPMKGQLQFVHDTSIEQQICKCNYLQLKFDELLAETSTKYARAEMGETTNGIPLKLLRVILQPSVLNLEPNNPCKIL</sequence>